<reference evidence="1 2" key="1">
    <citation type="submission" date="2024-03" db="EMBL/GenBank/DDBJ databases">
        <title>The Acrasis kona genome and developmental transcriptomes reveal deep origins of eukaryotic multicellular pathways.</title>
        <authorList>
            <person name="Sheikh S."/>
            <person name="Fu C.-J."/>
            <person name="Brown M.W."/>
            <person name="Baldauf S.L."/>
        </authorList>
    </citation>
    <scope>NUCLEOTIDE SEQUENCE [LARGE SCALE GENOMIC DNA]</scope>
    <source>
        <strain evidence="1 2">ATCC MYA-3509</strain>
    </source>
</reference>
<keyword evidence="2" id="KW-1185">Reference proteome</keyword>
<comment type="caution">
    <text evidence="1">The sequence shown here is derived from an EMBL/GenBank/DDBJ whole genome shotgun (WGS) entry which is preliminary data.</text>
</comment>
<protein>
    <submittedName>
        <fullName evidence="1">Uncharacterized protein</fullName>
    </submittedName>
</protein>
<evidence type="ECO:0000313" key="2">
    <source>
        <dbReference type="Proteomes" id="UP001431209"/>
    </source>
</evidence>
<gene>
    <name evidence="1" type="ORF">AKO1_003546</name>
</gene>
<sequence length="100" mass="11298">MIVLYPHIDQKAIVISLDCKVNDVNIQTSCLSITILYNGSLHVLAFEDGSHVCDLLIQTKLHTNYDFGRPPTPISPVRAERSRRFSMLMINASRRLSLSQ</sequence>
<evidence type="ECO:0000313" key="1">
    <source>
        <dbReference type="EMBL" id="KAL0487126.1"/>
    </source>
</evidence>
<accession>A0AAW2ZD78</accession>
<organism evidence="1 2">
    <name type="scientific">Acrasis kona</name>
    <dbReference type="NCBI Taxonomy" id="1008807"/>
    <lineage>
        <taxon>Eukaryota</taxon>
        <taxon>Discoba</taxon>
        <taxon>Heterolobosea</taxon>
        <taxon>Tetramitia</taxon>
        <taxon>Eutetramitia</taxon>
        <taxon>Acrasidae</taxon>
        <taxon>Acrasis</taxon>
    </lineage>
</organism>
<proteinExistence type="predicted"/>
<name>A0AAW2ZD78_9EUKA</name>
<dbReference type="AlphaFoldDB" id="A0AAW2ZD78"/>
<dbReference type="Proteomes" id="UP001431209">
    <property type="component" value="Unassembled WGS sequence"/>
</dbReference>
<dbReference type="EMBL" id="JAOPGA020001303">
    <property type="protein sequence ID" value="KAL0487126.1"/>
    <property type="molecule type" value="Genomic_DNA"/>
</dbReference>